<dbReference type="InterPro" id="IPR050481">
    <property type="entry name" value="UDP-glycosyltransf_plant"/>
</dbReference>
<sequence length="249" mass="28029">MQETIVLYPSSSVGHLISMVELGKLILHHHPPHHRFPFTFFDMTPTRSRAAMAFEFNHLNHRNIRSALQEISKTSTVRAFIIDLFCTSAFSIANGIISNTFDGLEPVAMKAIFDGVCFPDNHRPSVHYIGPLIAETHGEDHLQEPKETASYLLWPDKQRVRSVVFLCFGSRGSFSALQDMGMAIGVEEREEDGFVSGDELERGVRELMESEKGREMSERSRKMKEMAMAVFGDSCWSTRALASFVAAIE</sequence>
<dbReference type="EMBL" id="JAEACU010000006">
    <property type="protein sequence ID" value="KAH7525036.1"/>
    <property type="molecule type" value="Genomic_DNA"/>
</dbReference>
<proteinExistence type="inferred from homology"/>
<evidence type="ECO:0000313" key="4">
    <source>
        <dbReference type="Proteomes" id="UP000813462"/>
    </source>
</evidence>
<accession>A0A978VAV1</accession>
<dbReference type="AlphaFoldDB" id="A0A978VAV1"/>
<gene>
    <name evidence="3" type="ORF">FEM48_Zijuj06G0182400</name>
</gene>
<reference evidence="3" key="1">
    <citation type="journal article" date="2021" name="Front. Plant Sci.">
        <title>Chromosome-Scale Genome Assembly for Chinese Sour Jujube and Insights Into Its Genome Evolution and Domestication Signature.</title>
        <authorList>
            <person name="Shen L.-Y."/>
            <person name="Luo H."/>
            <person name="Wang X.-L."/>
            <person name="Wang X.-M."/>
            <person name="Qiu X.-J."/>
            <person name="Liu H."/>
            <person name="Zhou S.-S."/>
            <person name="Jia K.-H."/>
            <person name="Nie S."/>
            <person name="Bao Y.-T."/>
            <person name="Zhang R.-G."/>
            <person name="Yun Q.-Z."/>
            <person name="Chai Y.-H."/>
            <person name="Lu J.-Y."/>
            <person name="Li Y."/>
            <person name="Zhao S.-W."/>
            <person name="Mao J.-F."/>
            <person name="Jia S.-G."/>
            <person name="Mao Y.-M."/>
        </authorList>
    </citation>
    <scope>NUCLEOTIDE SEQUENCE</scope>
    <source>
        <strain evidence="3">AT0</strain>
        <tissue evidence="3">Leaf</tissue>
    </source>
</reference>
<comment type="caution">
    <text evidence="3">The sequence shown here is derived from an EMBL/GenBank/DDBJ whole genome shotgun (WGS) entry which is preliminary data.</text>
</comment>
<evidence type="ECO:0000256" key="1">
    <source>
        <dbReference type="ARBA" id="ARBA00009995"/>
    </source>
</evidence>
<comment type="similarity">
    <text evidence="1">Belongs to the UDP-glycosyltransferase family.</text>
</comment>
<dbReference type="PANTHER" id="PTHR48048">
    <property type="entry name" value="GLYCOSYLTRANSFERASE"/>
    <property type="match status" value="1"/>
</dbReference>
<keyword evidence="2" id="KW-0328">Glycosyltransferase</keyword>
<organism evidence="3 4">
    <name type="scientific">Ziziphus jujuba var. spinosa</name>
    <dbReference type="NCBI Taxonomy" id="714518"/>
    <lineage>
        <taxon>Eukaryota</taxon>
        <taxon>Viridiplantae</taxon>
        <taxon>Streptophyta</taxon>
        <taxon>Embryophyta</taxon>
        <taxon>Tracheophyta</taxon>
        <taxon>Spermatophyta</taxon>
        <taxon>Magnoliopsida</taxon>
        <taxon>eudicotyledons</taxon>
        <taxon>Gunneridae</taxon>
        <taxon>Pentapetalae</taxon>
        <taxon>rosids</taxon>
        <taxon>fabids</taxon>
        <taxon>Rosales</taxon>
        <taxon>Rhamnaceae</taxon>
        <taxon>Paliureae</taxon>
        <taxon>Ziziphus</taxon>
    </lineage>
</organism>
<protein>
    <submittedName>
        <fullName evidence="3">Uncharacterized protein</fullName>
    </submittedName>
</protein>
<dbReference type="Gene3D" id="3.40.50.2000">
    <property type="entry name" value="Glycogen Phosphorylase B"/>
    <property type="match status" value="3"/>
</dbReference>
<dbReference type="GO" id="GO:0035251">
    <property type="term" value="F:UDP-glucosyltransferase activity"/>
    <property type="evidence" value="ECO:0007669"/>
    <property type="project" value="InterPro"/>
</dbReference>
<name>A0A978VAV1_ZIZJJ</name>
<evidence type="ECO:0000256" key="2">
    <source>
        <dbReference type="ARBA" id="ARBA00022676"/>
    </source>
</evidence>
<dbReference type="SUPFAM" id="SSF53756">
    <property type="entry name" value="UDP-Glycosyltransferase/glycogen phosphorylase"/>
    <property type="match status" value="1"/>
</dbReference>
<keyword evidence="2" id="KW-0808">Transferase</keyword>
<dbReference type="Proteomes" id="UP000813462">
    <property type="component" value="Unassembled WGS sequence"/>
</dbReference>
<dbReference type="PANTHER" id="PTHR48048:SF30">
    <property type="entry name" value="GLYCOSYLTRANSFERASE"/>
    <property type="match status" value="1"/>
</dbReference>
<evidence type="ECO:0000313" key="3">
    <source>
        <dbReference type="EMBL" id="KAH7525036.1"/>
    </source>
</evidence>